<dbReference type="CDD" id="cd11613">
    <property type="entry name" value="SAF_AH_GD"/>
    <property type="match status" value="1"/>
</dbReference>
<evidence type="ECO:0000256" key="1">
    <source>
        <dbReference type="ARBA" id="ARBA00010986"/>
    </source>
</evidence>
<dbReference type="Pfam" id="PF04295">
    <property type="entry name" value="GD_AH_second"/>
    <property type="match status" value="1"/>
</dbReference>
<comment type="caution">
    <text evidence="4">The sequence shown here is derived from an EMBL/GenBank/DDBJ whole genome shotgun (WGS) entry which is preliminary data.</text>
</comment>
<dbReference type="Pfam" id="PF20629">
    <property type="entry name" value="GD_AH_C"/>
    <property type="match status" value="1"/>
</dbReference>
<accession>A0ABX9DL61</accession>
<dbReference type="Pfam" id="PF08666">
    <property type="entry name" value="SAF"/>
    <property type="match status" value="1"/>
</dbReference>
<evidence type="ECO:0000256" key="2">
    <source>
        <dbReference type="ARBA" id="ARBA00023239"/>
    </source>
</evidence>
<evidence type="ECO:0000259" key="3">
    <source>
        <dbReference type="SMART" id="SM00858"/>
    </source>
</evidence>
<dbReference type="EMBL" id="MUAV01000001">
    <property type="protein sequence ID" value="RAP43140.1"/>
    <property type="molecule type" value="Genomic_DNA"/>
</dbReference>
<proteinExistence type="inferred from homology"/>
<reference evidence="4 5" key="1">
    <citation type="submission" date="2017-01" db="EMBL/GenBank/DDBJ databases">
        <title>Genome sequence of Rhodovulum viride JA756.</title>
        <authorList>
            <person name="Lakshmi K.V."/>
            <person name="Tushar L.D."/>
            <person name="Sasikala C."/>
            <person name="Venkataramana C."/>
        </authorList>
    </citation>
    <scope>NUCLEOTIDE SEQUENCE [LARGE SCALE GENOMIC DNA]</scope>
    <source>
        <strain evidence="4 5">JA756</strain>
    </source>
</reference>
<name>A0ABX9DL61_9RHOB</name>
<protein>
    <submittedName>
        <fullName evidence="4">Galactonate dehydratase</fullName>
    </submittedName>
</protein>
<keyword evidence="5" id="KW-1185">Reference proteome</keyword>
<dbReference type="SMART" id="SM00858">
    <property type="entry name" value="SAF"/>
    <property type="match status" value="1"/>
</dbReference>
<organism evidence="4 5">
    <name type="scientific">Rhodovulum viride</name>
    <dbReference type="NCBI Taxonomy" id="1231134"/>
    <lineage>
        <taxon>Bacteria</taxon>
        <taxon>Pseudomonadati</taxon>
        <taxon>Pseudomonadota</taxon>
        <taxon>Alphaproteobacteria</taxon>
        <taxon>Rhodobacterales</taxon>
        <taxon>Paracoccaceae</taxon>
        <taxon>Rhodovulum</taxon>
    </lineage>
</organism>
<dbReference type="RefSeq" id="WP_112314413.1">
    <property type="nucleotide sequence ID" value="NZ_MUAV01000001.1"/>
</dbReference>
<dbReference type="InterPro" id="IPR052172">
    <property type="entry name" value="UxaA_altronate/galactarate_dh"/>
</dbReference>
<gene>
    <name evidence="4" type="ORF">BYZ73_00025</name>
</gene>
<dbReference type="InterPro" id="IPR013974">
    <property type="entry name" value="SAF"/>
</dbReference>
<dbReference type="InterPro" id="IPR007392">
    <property type="entry name" value="GD_AH_second"/>
</dbReference>
<dbReference type="PANTHER" id="PTHR30536:SF5">
    <property type="entry name" value="ALTRONATE DEHYDRATASE"/>
    <property type="match status" value="1"/>
</dbReference>
<keyword evidence="2" id="KW-0456">Lyase</keyword>
<sequence length="496" mass="51893">MKTVRLSEADNVVTAATALAPGQAGAVQPIPMGHKMATEAIATGAPVLKYAQVIGYAAEDIAPGAHVHTHNLAFRAVGADYAFATNLRPAPPAPAADRFLGYRRPTGRVGTRNFIAVLTSVNCSATAAHRIAAHFTPDRLAPYPNVDGVAAFVHGTGCGMAGSGEGFEALQRVIWGYARNPNVGGVLMAGLGCETMQIDWLIQAFGLTPGPLFQHMTIQDTGGLRRTVEEGIARIEAMLPLVDAARRTPCPASDLTVALQCGGSDAWSGITANPALGHACDLLVAQGGTGVLAETPEIYGAEHLLAARAKDRATGEKLIGLIRWWEDYTARNRGSMDNNPSPGNKRGGLTTILEKSLGAAAKGGTTPLTAVLRYAEPIAETGFVFMDSPGYDPASVTGQIASGCTLVAFTTGRGSAFGSKPAPTVKIATNSAMFTRMTEDMDVNAGRILEGAASVEEVGREIYDLWLRVASGERTKSEAQGLGDHEFVPWQIGAVM</sequence>
<dbReference type="Gene3D" id="2.30.130.110">
    <property type="match status" value="1"/>
</dbReference>
<dbReference type="InterPro" id="IPR048332">
    <property type="entry name" value="GD_AH_C"/>
</dbReference>
<evidence type="ECO:0000313" key="5">
    <source>
        <dbReference type="Proteomes" id="UP000248659"/>
    </source>
</evidence>
<evidence type="ECO:0000313" key="4">
    <source>
        <dbReference type="EMBL" id="RAP43140.1"/>
    </source>
</evidence>
<dbReference type="InterPro" id="IPR044144">
    <property type="entry name" value="SAF_UxaA/GarD"/>
</dbReference>
<dbReference type="PANTHER" id="PTHR30536">
    <property type="entry name" value="ALTRONATE/GALACTARATE DEHYDRATASE"/>
    <property type="match status" value="1"/>
</dbReference>
<dbReference type="Proteomes" id="UP000248659">
    <property type="component" value="Unassembled WGS sequence"/>
</dbReference>
<feature type="domain" description="SAF" evidence="3">
    <location>
        <begin position="10"/>
        <end position="73"/>
    </location>
</feature>
<comment type="similarity">
    <text evidence="1">Belongs to the UxaA family.</text>
</comment>